<keyword evidence="1" id="KW-0812">Transmembrane</keyword>
<protein>
    <submittedName>
        <fullName evidence="2">Uncharacterized protein</fullName>
    </submittedName>
</protein>
<dbReference type="Proteomes" id="UP000685013">
    <property type="component" value="Chromosome 19"/>
</dbReference>
<proteinExistence type="predicted"/>
<evidence type="ECO:0000313" key="3">
    <source>
        <dbReference type="Proteomes" id="UP000685013"/>
    </source>
</evidence>
<organism evidence="2 3">
    <name type="scientific">Cucurbita argyrosperma subsp. sororia</name>
    <dbReference type="NCBI Taxonomy" id="37648"/>
    <lineage>
        <taxon>Eukaryota</taxon>
        <taxon>Viridiplantae</taxon>
        <taxon>Streptophyta</taxon>
        <taxon>Embryophyta</taxon>
        <taxon>Tracheophyta</taxon>
        <taxon>Spermatophyta</taxon>
        <taxon>Magnoliopsida</taxon>
        <taxon>eudicotyledons</taxon>
        <taxon>Gunneridae</taxon>
        <taxon>Pentapetalae</taxon>
        <taxon>rosids</taxon>
        <taxon>fabids</taxon>
        <taxon>Cucurbitales</taxon>
        <taxon>Cucurbitaceae</taxon>
        <taxon>Cucurbiteae</taxon>
        <taxon>Cucurbita</taxon>
    </lineage>
</organism>
<sequence>MLLAVTTNAAIRFDFSIKFYPHAHHVASICNVVRTLNPSDHFLCNETRGKCIRYVDCGDFFLSTRREHAVTRTDHPVPENEYRIDFELLLVLLLLLLLLLLKFVLLAVWFVD</sequence>
<evidence type="ECO:0000313" key="2">
    <source>
        <dbReference type="EMBL" id="KAG6571774.1"/>
    </source>
</evidence>
<keyword evidence="3" id="KW-1185">Reference proteome</keyword>
<feature type="non-terminal residue" evidence="2">
    <location>
        <position position="1"/>
    </location>
</feature>
<dbReference type="EMBL" id="JAGKQH010000019">
    <property type="protein sequence ID" value="KAG6571774.1"/>
    <property type="molecule type" value="Genomic_DNA"/>
</dbReference>
<keyword evidence="1" id="KW-1133">Transmembrane helix</keyword>
<reference evidence="2 3" key="1">
    <citation type="journal article" date="2021" name="Hortic Res">
        <title>The domestication of Cucurbita argyrosperma as revealed by the genome of its wild relative.</title>
        <authorList>
            <person name="Barrera-Redondo J."/>
            <person name="Sanchez-de la Vega G."/>
            <person name="Aguirre-Liguori J.A."/>
            <person name="Castellanos-Morales G."/>
            <person name="Gutierrez-Guerrero Y.T."/>
            <person name="Aguirre-Dugua X."/>
            <person name="Aguirre-Planter E."/>
            <person name="Tenaillon M.I."/>
            <person name="Lira-Saade R."/>
            <person name="Eguiarte L.E."/>
        </authorList>
    </citation>
    <scope>NUCLEOTIDE SEQUENCE [LARGE SCALE GENOMIC DNA]</scope>
    <source>
        <strain evidence="2">JBR-2021</strain>
    </source>
</reference>
<comment type="caution">
    <text evidence="2">The sequence shown here is derived from an EMBL/GenBank/DDBJ whole genome shotgun (WGS) entry which is preliminary data.</text>
</comment>
<dbReference type="AlphaFoldDB" id="A0AAV6LXV4"/>
<accession>A0AAV6LXV4</accession>
<evidence type="ECO:0000256" key="1">
    <source>
        <dbReference type="SAM" id="Phobius"/>
    </source>
</evidence>
<name>A0AAV6LXV4_9ROSI</name>
<feature type="transmembrane region" description="Helical" evidence="1">
    <location>
        <begin position="88"/>
        <end position="111"/>
    </location>
</feature>
<gene>
    <name evidence="2" type="ORF">SDJN03_28502</name>
</gene>
<keyword evidence="1" id="KW-0472">Membrane</keyword>